<evidence type="ECO:0000313" key="1">
    <source>
        <dbReference type="EMBL" id="AXK31859.1"/>
    </source>
</evidence>
<dbReference type="RefSeq" id="WP_208875698.1">
    <property type="nucleotide sequence ID" value="NZ_CP031320.1"/>
</dbReference>
<dbReference type="KEGG" id="sarm:DVA86_03550"/>
<protein>
    <submittedName>
        <fullName evidence="1">Uncharacterized protein</fullName>
    </submittedName>
</protein>
<sequence length="167" mass="18631">MSLYICSLIFDEDDHGRQEIPADDAYHVVRFPYGSRESYDVHNMHPYAQPDGENSSFPDARSGLIWPAAEGWGVLDAMVQWESGTYTEVRDQFVRDPLSLTDNPVDTTATDHRRPSPGMQCLTKQHSIFVHPGVPLGLRVAHNAGQPLRVVHAQFKLAIHTDVHGGS</sequence>
<dbReference type="AlphaFoldDB" id="A0A345XJP3"/>
<gene>
    <name evidence="1" type="ORF">DVA86_03550</name>
</gene>
<accession>A0A345XJP3</accession>
<proteinExistence type="predicted"/>
<name>A0A345XJP3_9ACTN</name>
<dbReference type="EMBL" id="CP031320">
    <property type="protein sequence ID" value="AXK31859.1"/>
    <property type="molecule type" value="Genomic_DNA"/>
</dbReference>
<reference evidence="1 2" key="1">
    <citation type="submission" date="2018-07" db="EMBL/GenBank/DDBJ databases">
        <title>Draft genome of the type strain Streptomyces armeniacus ATCC 15676.</title>
        <authorList>
            <person name="Labana P."/>
            <person name="Gosse J.T."/>
            <person name="Boddy C.N."/>
        </authorList>
    </citation>
    <scope>NUCLEOTIDE SEQUENCE [LARGE SCALE GENOMIC DNA]</scope>
    <source>
        <strain evidence="1 2">ATCC 15676</strain>
    </source>
</reference>
<dbReference type="Proteomes" id="UP000254425">
    <property type="component" value="Chromosome"/>
</dbReference>
<organism evidence="1 2">
    <name type="scientific">Streptomyces armeniacus</name>
    <dbReference type="NCBI Taxonomy" id="83291"/>
    <lineage>
        <taxon>Bacteria</taxon>
        <taxon>Bacillati</taxon>
        <taxon>Actinomycetota</taxon>
        <taxon>Actinomycetes</taxon>
        <taxon>Kitasatosporales</taxon>
        <taxon>Streptomycetaceae</taxon>
        <taxon>Streptomyces</taxon>
    </lineage>
</organism>
<keyword evidence="2" id="KW-1185">Reference proteome</keyword>
<evidence type="ECO:0000313" key="2">
    <source>
        <dbReference type="Proteomes" id="UP000254425"/>
    </source>
</evidence>